<feature type="region of interest" description="Disordered" evidence="1">
    <location>
        <begin position="11"/>
        <end position="52"/>
    </location>
</feature>
<comment type="caution">
    <text evidence="2">The sequence shown here is derived from an EMBL/GenBank/DDBJ whole genome shotgun (WGS) entry which is preliminary data.</text>
</comment>
<proteinExistence type="predicted"/>
<reference evidence="2 3" key="1">
    <citation type="submission" date="2018-05" db="EMBL/GenBank/DDBJ databases">
        <title>Genomic Encyclopedia of Archaeal and Bacterial Type Strains, Phase II (KMG-II): from individual species to whole genera.</title>
        <authorList>
            <person name="Goeker M."/>
        </authorList>
    </citation>
    <scope>NUCLEOTIDE SEQUENCE [LARGE SCALE GENOMIC DNA]</scope>
    <source>
        <strain evidence="2 3">DSM 45184</strain>
    </source>
</reference>
<evidence type="ECO:0000313" key="2">
    <source>
        <dbReference type="EMBL" id="PWK27506.1"/>
    </source>
</evidence>
<keyword evidence="3" id="KW-1185">Reference proteome</keyword>
<feature type="compositionally biased region" description="Low complexity" evidence="1">
    <location>
        <begin position="23"/>
        <end position="32"/>
    </location>
</feature>
<dbReference type="AlphaFoldDB" id="A0A316EC46"/>
<dbReference type="Proteomes" id="UP000245697">
    <property type="component" value="Unassembled WGS sequence"/>
</dbReference>
<dbReference type="EMBL" id="QGGR01000054">
    <property type="protein sequence ID" value="PWK27506.1"/>
    <property type="molecule type" value="Genomic_DNA"/>
</dbReference>
<gene>
    <name evidence="2" type="ORF">BC793_15424</name>
</gene>
<organism evidence="2 3">
    <name type="scientific">Actinoplanes xinjiangensis</name>
    <dbReference type="NCBI Taxonomy" id="512350"/>
    <lineage>
        <taxon>Bacteria</taxon>
        <taxon>Bacillati</taxon>
        <taxon>Actinomycetota</taxon>
        <taxon>Actinomycetes</taxon>
        <taxon>Micromonosporales</taxon>
        <taxon>Micromonosporaceae</taxon>
        <taxon>Actinoplanes</taxon>
    </lineage>
</organism>
<evidence type="ECO:0000313" key="3">
    <source>
        <dbReference type="Proteomes" id="UP000245697"/>
    </source>
</evidence>
<evidence type="ECO:0000256" key="1">
    <source>
        <dbReference type="SAM" id="MobiDB-lite"/>
    </source>
</evidence>
<sequence length="235" mass="24487">MCAACHSCHRRRGPDGIGPVAPGRDSSSVRVASARRRDAPRRCRGPVPALPGPLSSAERLGATTFTAAVAELLTRESHGLHLTDVFAQGWHDPRLAGTAEQAEGGAVVPAVMPPGADAVLLACWFGPAPEARPGVLRPVFDARTEALRSSARAGRLTLAGLCRDPHRRPGEGGGCRAYRWGQICRRCGWCCFGGMPALVVPGPNSRGYPGAGSEVAVMVADRCGHNDRAGRGCGG</sequence>
<accession>A0A316EC46</accession>
<protein>
    <submittedName>
        <fullName evidence="2">Uncharacterized protein</fullName>
    </submittedName>
</protein>
<name>A0A316EC46_9ACTN</name>